<dbReference type="AlphaFoldDB" id="A0A6A6W2W7"/>
<keyword evidence="3" id="KW-1185">Reference proteome</keyword>
<feature type="compositionally biased region" description="Polar residues" evidence="1">
    <location>
        <begin position="235"/>
        <end position="244"/>
    </location>
</feature>
<reference evidence="2" key="1">
    <citation type="journal article" date="2020" name="Stud. Mycol.">
        <title>101 Dothideomycetes genomes: a test case for predicting lifestyles and emergence of pathogens.</title>
        <authorList>
            <person name="Haridas S."/>
            <person name="Albert R."/>
            <person name="Binder M."/>
            <person name="Bloem J."/>
            <person name="Labutti K."/>
            <person name="Salamov A."/>
            <person name="Andreopoulos B."/>
            <person name="Baker S."/>
            <person name="Barry K."/>
            <person name="Bills G."/>
            <person name="Bluhm B."/>
            <person name="Cannon C."/>
            <person name="Castanera R."/>
            <person name="Culley D."/>
            <person name="Daum C."/>
            <person name="Ezra D."/>
            <person name="Gonzalez J."/>
            <person name="Henrissat B."/>
            <person name="Kuo A."/>
            <person name="Liang C."/>
            <person name="Lipzen A."/>
            <person name="Lutzoni F."/>
            <person name="Magnuson J."/>
            <person name="Mondo S."/>
            <person name="Nolan M."/>
            <person name="Ohm R."/>
            <person name="Pangilinan J."/>
            <person name="Park H.-J."/>
            <person name="Ramirez L."/>
            <person name="Alfaro M."/>
            <person name="Sun H."/>
            <person name="Tritt A."/>
            <person name="Yoshinaga Y."/>
            <person name="Zwiers L.-H."/>
            <person name="Turgeon B."/>
            <person name="Goodwin S."/>
            <person name="Spatafora J."/>
            <person name="Crous P."/>
            <person name="Grigoriev I."/>
        </authorList>
    </citation>
    <scope>NUCLEOTIDE SEQUENCE</scope>
    <source>
        <strain evidence="2">CBS 121739</strain>
    </source>
</reference>
<proteinExistence type="predicted"/>
<dbReference type="OrthoDB" id="5422905at2759"/>
<sequence>MAEELPTATPKLSHTPVAFISGPLEVTWEYFNTYYKDRIDNAFNQGHSFVVGPVDGIDKLALVYIVDKLNNTPREEDTPVDRSRVDVFMGEFELGRRHEVEDILGKRVTVATERVGEMVKREPSWARDAAMTVASSYDIVRWRTEDEQKLAYEFWRPRISNTEHNVRRRAHYMALKSYDETQQTYIRHIDPTSCIKPTLPKKSALARFIAAFFKGTTGQPNDLTSHRKPVEQDSSHNGYETCNGQCDGHRDEKAPDTFNKPFGFGSDGRYV</sequence>
<dbReference type="EMBL" id="ML996575">
    <property type="protein sequence ID" value="KAF2756336.1"/>
    <property type="molecule type" value="Genomic_DNA"/>
</dbReference>
<evidence type="ECO:0000256" key="1">
    <source>
        <dbReference type="SAM" id="MobiDB-lite"/>
    </source>
</evidence>
<accession>A0A6A6W2W7</accession>
<organism evidence="2 3">
    <name type="scientific">Pseudovirgaria hyperparasitica</name>
    <dbReference type="NCBI Taxonomy" id="470096"/>
    <lineage>
        <taxon>Eukaryota</taxon>
        <taxon>Fungi</taxon>
        <taxon>Dikarya</taxon>
        <taxon>Ascomycota</taxon>
        <taxon>Pezizomycotina</taxon>
        <taxon>Dothideomycetes</taxon>
        <taxon>Dothideomycetes incertae sedis</taxon>
        <taxon>Acrospermales</taxon>
        <taxon>Acrospermaceae</taxon>
        <taxon>Pseudovirgaria</taxon>
    </lineage>
</organism>
<gene>
    <name evidence="2" type="ORF">EJ05DRAFT_477507</name>
</gene>
<evidence type="ECO:0000313" key="2">
    <source>
        <dbReference type="EMBL" id="KAF2756336.1"/>
    </source>
</evidence>
<dbReference type="GeneID" id="54485318"/>
<protein>
    <submittedName>
        <fullName evidence="2">Uncharacterized protein</fullName>
    </submittedName>
</protein>
<evidence type="ECO:0000313" key="3">
    <source>
        <dbReference type="Proteomes" id="UP000799437"/>
    </source>
</evidence>
<feature type="compositionally biased region" description="Basic and acidic residues" evidence="1">
    <location>
        <begin position="224"/>
        <end position="234"/>
    </location>
</feature>
<dbReference type="RefSeq" id="XP_033598787.1">
    <property type="nucleotide sequence ID" value="XM_033744264.1"/>
</dbReference>
<name>A0A6A6W2W7_9PEZI</name>
<feature type="region of interest" description="Disordered" evidence="1">
    <location>
        <begin position="220"/>
        <end position="271"/>
    </location>
</feature>
<dbReference type="Proteomes" id="UP000799437">
    <property type="component" value="Unassembled WGS sequence"/>
</dbReference>